<dbReference type="PANTHER" id="PTHR40115:SF1">
    <property type="entry name" value="INNER MEMBRANE PROTEIN WITH PEPSY TM HELIX"/>
    <property type="match status" value="1"/>
</dbReference>
<proteinExistence type="predicted"/>
<dbReference type="HOGENOM" id="CLU_087903_0_0_6"/>
<accession>A1S339</accession>
<gene>
    <name evidence="2" type="ordered locus">Sama_0587</name>
</gene>
<dbReference type="Proteomes" id="UP000009175">
    <property type="component" value="Chromosome"/>
</dbReference>
<feature type="transmembrane region" description="Helical" evidence="1">
    <location>
        <begin position="28"/>
        <end position="46"/>
    </location>
</feature>
<organism evidence="2 3">
    <name type="scientific">Shewanella amazonensis (strain ATCC BAA-1098 / SB2B)</name>
    <dbReference type="NCBI Taxonomy" id="326297"/>
    <lineage>
        <taxon>Bacteria</taxon>
        <taxon>Pseudomonadati</taxon>
        <taxon>Pseudomonadota</taxon>
        <taxon>Gammaproteobacteria</taxon>
        <taxon>Alteromonadales</taxon>
        <taxon>Shewanellaceae</taxon>
        <taxon>Shewanella</taxon>
    </lineage>
</organism>
<dbReference type="STRING" id="326297.Sama_0587"/>
<protein>
    <submittedName>
        <fullName evidence="2">PepSY-associated TM helix</fullName>
    </submittedName>
</protein>
<sequence>MTRRPSNTAGKQLGHRLRKQIRPWHRRIGIIGGLFLLFLTVTGVLINHADDAGLGHAKVRLPWLLDYYGIQLPSHSAQFGDYGITDNLLWHQGTMVLEAKHSLIAATQWRNQTIAIDAENLYLLNADGQLVETQNKATGLPSPLKAMAIEGESHLWLSGDNGQYLADEDLIEWQPATSFAPLHWLEGEAAEQQLLEDARSAHLHWERVLLDLHAGRIFGQWGVWLWDLLALGFVFLSLSGLYIWISQQPKRK</sequence>
<dbReference type="KEGG" id="saz:Sama_0587"/>
<dbReference type="InterPro" id="IPR032307">
    <property type="entry name" value="PepSY_TM-like_2"/>
</dbReference>
<dbReference type="EMBL" id="CP000507">
    <property type="protein sequence ID" value="ABL98795.1"/>
    <property type="molecule type" value="Genomic_DNA"/>
</dbReference>
<dbReference type="RefSeq" id="WP_011758705.1">
    <property type="nucleotide sequence ID" value="NC_008700.1"/>
</dbReference>
<dbReference type="OrthoDB" id="9204737at2"/>
<keyword evidence="1" id="KW-1133">Transmembrane helix</keyword>
<keyword evidence="1" id="KW-0472">Membrane</keyword>
<dbReference type="PANTHER" id="PTHR40115">
    <property type="entry name" value="INNER MEMBRANE PROTEIN WITH PEPSY TM HELIX"/>
    <property type="match status" value="1"/>
</dbReference>
<keyword evidence="1" id="KW-0812">Transmembrane</keyword>
<keyword evidence="3" id="KW-1185">Reference proteome</keyword>
<feature type="transmembrane region" description="Helical" evidence="1">
    <location>
        <begin position="223"/>
        <end position="245"/>
    </location>
</feature>
<evidence type="ECO:0000256" key="1">
    <source>
        <dbReference type="SAM" id="Phobius"/>
    </source>
</evidence>
<dbReference type="AlphaFoldDB" id="A1S339"/>
<evidence type="ECO:0000313" key="3">
    <source>
        <dbReference type="Proteomes" id="UP000009175"/>
    </source>
</evidence>
<reference evidence="2 3" key="1">
    <citation type="submission" date="2006-12" db="EMBL/GenBank/DDBJ databases">
        <title>Complete sequence of Shewanella amazonensis SB2B.</title>
        <authorList>
            <consortium name="US DOE Joint Genome Institute"/>
            <person name="Copeland A."/>
            <person name="Lucas S."/>
            <person name="Lapidus A."/>
            <person name="Barry K."/>
            <person name="Detter J.C."/>
            <person name="Glavina del Rio T."/>
            <person name="Hammon N."/>
            <person name="Israni S."/>
            <person name="Dalin E."/>
            <person name="Tice H."/>
            <person name="Pitluck S."/>
            <person name="Munk A.C."/>
            <person name="Brettin T."/>
            <person name="Bruce D."/>
            <person name="Han C."/>
            <person name="Tapia R."/>
            <person name="Gilna P."/>
            <person name="Schmutz J."/>
            <person name="Larimer F."/>
            <person name="Land M."/>
            <person name="Hauser L."/>
            <person name="Kyrpides N."/>
            <person name="Mikhailova N."/>
            <person name="Fredrickson J."/>
            <person name="Richardson P."/>
        </authorList>
    </citation>
    <scope>NUCLEOTIDE SEQUENCE [LARGE SCALE GENOMIC DNA]</scope>
    <source>
        <strain evidence="3">ATCC BAA-1098 / SB2B</strain>
    </source>
</reference>
<name>A1S339_SHEAM</name>
<dbReference type="eggNOG" id="COG3295">
    <property type="taxonomic scope" value="Bacteria"/>
</dbReference>
<evidence type="ECO:0000313" key="2">
    <source>
        <dbReference type="EMBL" id="ABL98795.1"/>
    </source>
</evidence>
<dbReference type="InterPro" id="IPR005625">
    <property type="entry name" value="PepSY-ass_TM"/>
</dbReference>
<dbReference type="Pfam" id="PF03929">
    <property type="entry name" value="PepSY_TM"/>
    <property type="match status" value="1"/>
</dbReference>